<dbReference type="KEGG" id="paca:ID47_04035"/>
<name>A0A077AWR5_9PROT</name>
<feature type="domain" description="Ppx/GppA phosphatase N-terminal" evidence="1">
    <location>
        <begin position="35"/>
        <end position="339"/>
    </location>
</feature>
<dbReference type="Gene3D" id="3.30.420.40">
    <property type="match status" value="1"/>
</dbReference>
<sequence length="354" mass="39698">MLRSRYRGHMNSPPSKDCPTIAAIDLGTNSCRLLIAKVEGQAFQVIDSFSRVVRLGESVHTTNRLTEAAIQRTIEALRICQEKIENNKVCHLRAVTTEACRRAENSDDLVKRALNELGLSIDIISAEEEARLALSGCAGVLNSRIPFALAFDIGGGSTEVMWLRINEPRRLHRRRFPVIEVIDCISLPYGVVTLCDRYNNQSYDLDIYNEIRHEVAKLLTEFSQRNNIPATMARQKVQMIGTSGTVTTLAAISLNLERYDRRMIDGVSLEISDIHRMCAEIFALNQEQRAHHPCIGAGRTDLVVMGTGILEGICDTWPVPSLRVADRGVREGILMELVKEMYPSKSVHPRFVKK</sequence>
<dbReference type="HOGENOM" id="CLU_025908_0_0_5"/>
<dbReference type="PANTHER" id="PTHR30005">
    <property type="entry name" value="EXOPOLYPHOSPHATASE"/>
    <property type="match status" value="1"/>
</dbReference>
<dbReference type="InterPro" id="IPR050273">
    <property type="entry name" value="GppA/Ppx_hydrolase"/>
</dbReference>
<reference evidence="2 3" key="1">
    <citation type="submission" date="2014-07" db="EMBL/GenBank/DDBJ databases">
        <title>Comparative genomic insights into amoeba endosymbionts belonging to the families of Holosporaceae and Candidatus Midichloriaceae within Rickettsiales.</title>
        <authorList>
            <person name="Wang Z."/>
            <person name="Wu M."/>
        </authorList>
    </citation>
    <scope>NUCLEOTIDE SEQUENCE [LARGE SCALE GENOMIC DNA]</scope>
    <source>
        <strain evidence="2">PRA3</strain>
    </source>
</reference>
<dbReference type="InterPro" id="IPR043129">
    <property type="entry name" value="ATPase_NBD"/>
</dbReference>
<dbReference type="RefSeq" id="WP_038464055.1">
    <property type="nucleotide sequence ID" value="NZ_CP008941.1"/>
</dbReference>
<dbReference type="Pfam" id="PF02541">
    <property type="entry name" value="Ppx-GppA"/>
    <property type="match status" value="1"/>
</dbReference>
<dbReference type="AlphaFoldDB" id="A0A077AWR5"/>
<evidence type="ECO:0000259" key="1">
    <source>
        <dbReference type="Pfam" id="PF02541"/>
    </source>
</evidence>
<dbReference type="SUPFAM" id="SSF53067">
    <property type="entry name" value="Actin-like ATPase domain"/>
    <property type="match status" value="2"/>
</dbReference>
<dbReference type="PANTHER" id="PTHR30005:SF0">
    <property type="entry name" value="RETROGRADE REGULATION PROTEIN 2"/>
    <property type="match status" value="1"/>
</dbReference>
<keyword evidence="3" id="KW-1185">Reference proteome</keyword>
<dbReference type="Gene3D" id="3.30.420.150">
    <property type="entry name" value="Exopolyphosphatase. Domain 2"/>
    <property type="match status" value="1"/>
</dbReference>
<protein>
    <submittedName>
        <fullName evidence="2">Exopolyphosphatase</fullName>
    </submittedName>
</protein>
<proteinExistence type="predicted"/>
<evidence type="ECO:0000313" key="3">
    <source>
        <dbReference type="Proteomes" id="UP000028926"/>
    </source>
</evidence>
<dbReference type="GO" id="GO:0016462">
    <property type="term" value="F:pyrophosphatase activity"/>
    <property type="evidence" value="ECO:0007669"/>
    <property type="project" value="TreeGrafter"/>
</dbReference>
<dbReference type="InterPro" id="IPR003695">
    <property type="entry name" value="Ppx_GppA_N"/>
</dbReference>
<dbReference type="EMBL" id="CP008941">
    <property type="protein sequence ID" value="AIK96088.1"/>
    <property type="molecule type" value="Genomic_DNA"/>
</dbReference>
<evidence type="ECO:0000313" key="2">
    <source>
        <dbReference type="EMBL" id="AIK96088.1"/>
    </source>
</evidence>
<dbReference type="eggNOG" id="COG0248">
    <property type="taxonomic scope" value="Bacteria"/>
</dbReference>
<organism evidence="2 3">
    <name type="scientific">Candidatus Odyssella acanthamoebae</name>
    <dbReference type="NCBI Taxonomy" id="91604"/>
    <lineage>
        <taxon>Bacteria</taxon>
        <taxon>Pseudomonadati</taxon>
        <taxon>Pseudomonadota</taxon>
        <taxon>Alphaproteobacteria</taxon>
        <taxon>Holosporales</taxon>
        <taxon>Candidatus Paracaedibacteraceae</taxon>
        <taxon>Candidatus Odyssella</taxon>
    </lineage>
</organism>
<gene>
    <name evidence="2" type="ORF">ID47_04035</name>
</gene>
<dbReference type="OrthoDB" id="9793035at2"/>
<dbReference type="Proteomes" id="UP000028926">
    <property type="component" value="Chromosome"/>
</dbReference>
<dbReference type="CDD" id="cd24054">
    <property type="entry name" value="ASKHA_NBD_AaPPX-GppA_MtPPX2-like"/>
    <property type="match status" value="1"/>
</dbReference>
<accession>A0A077AWR5</accession>
<dbReference type="STRING" id="91604.ID47_04035"/>